<dbReference type="GO" id="GO:0009295">
    <property type="term" value="C:nucleoid"/>
    <property type="evidence" value="ECO:0007669"/>
    <property type="project" value="UniProtKB-SubCell"/>
</dbReference>
<gene>
    <name evidence="6" type="ORF">AALO17_27700</name>
    <name evidence="7" type="ORF">BO223_01270</name>
</gene>
<evidence type="ECO:0000313" key="7">
    <source>
        <dbReference type="EMBL" id="OLU47135.1"/>
    </source>
</evidence>
<dbReference type="SUPFAM" id="SSF109709">
    <property type="entry name" value="KorB DNA-binding domain-like"/>
    <property type="match status" value="1"/>
</dbReference>
<dbReference type="Proteomes" id="UP000069771">
    <property type="component" value="Chromosome"/>
</dbReference>
<dbReference type="SMART" id="SM00470">
    <property type="entry name" value="ParB"/>
    <property type="match status" value="1"/>
</dbReference>
<dbReference type="STRING" id="1702221.AALO17_27700"/>
<evidence type="ECO:0000256" key="4">
    <source>
        <dbReference type="ARBA" id="ARBA00023125"/>
    </source>
</evidence>
<reference evidence="7 9" key="2">
    <citation type="submission" date="2016-11" db="EMBL/GenBank/DDBJ databases">
        <title>Description of two novel members of the family Erysipelotrichaceae: Ileibacterium lipovorans gen. nov., sp. nov. and Dubosiella newyorkensis, gen. nov., sp. nov.</title>
        <authorList>
            <person name="Cox L.M."/>
            <person name="Sohn J."/>
            <person name="Tyrrell K.L."/>
            <person name="Citron D.M."/>
            <person name="Lawson P.A."/>
            <person name="Patel N.B."/>
            <person name="Iizumi T."/>
            <person name="Perez-Perez G.I."/>
            <person name="Goldstein E.J."/>
            <person name="Blaser M.J."/>
        </authorList>
    </citation>
    <scope>NUCLEOTIDE SEQUENCE [LARGE SCALE GENOMIC DNA]</scope>
    <source>
        <strain evidence="7 9">NYU-BL-K8</strain>
    </source>
</reference>
<dbReference type="GO" id="GO:0005694">
    <property type="term" value="C:chromosome"/>
    <property type="evidence" value="ECO:0007669"/>
    <property type="project" value="TreeGrafter"/>
</dbReference>
<dbReference type="Pfam" id="PF17762">
    <property type="entry name" value="HTH_ParB"/>
    <property type="match status" value="1"/>
</dbReference>
<dbReference type="EMBL" id="CP011391">
    <property type="protein sequence ID" value="AMK55904.1"/>
    <property type="molecule type" value="Genomic_DNA"/>
</dbReference>
<dbReference type="GO" id="GO:0007059">
    <property type="term" value="P:chromosome segregation"/>
    <property type="evidence" value="ECO:0007669"/>
    <property type="project" value="UniProtKB-KW"/>
</dbReference>
<dbReference type="InterPro" id="IPR041468">
    <property type="entry name" value="HTH_ParB/Spo0J"/>
</dbReference>
<reference evidence="6 8" key="1">
    <citation type="journal article" date="2016" name="Gut Pathog.">
        <title>Whole genome sequencing of "Faecalibaculum rodentium" ALO17, isolated from C57BL/6J laboratory mouse feces.</title>
        <authorList>
            <person name="Lim S."/>
            <person name="Chang D.H."/>
            <person name="Ahn S."/>
            <person name="Kim B.C."/>
        </authorList>
    </citation>
    <scope>NUCLEOTIDE SEQUENCE [LARGE SCALE GENOMIC DNA]</scope>
    <source>
        <strain evidence="6 8">Alo17</strain>
    </source>
</reference>
<dbReference type="OrthoDB" id="9802051at2"/>
<dbReference type="FunFam" id="1.10.10.2830:FF:000001">
    <property type="entry name" value="Chromosome partitioning protein ParB"/>
    <property type="match status" value="1"/>
</dbReference>
<dbReference type="PANTHER" id="PTHR33375:SF1">
    <property type="entry name" value="CHROMOSOME-PARTITIONING PROTEIN PARB-RELATED"/>
    <property type="match status" value="1"/>
</dbReference>
<dbReference type="Pfam" id="PF02195">
    <property type="entry name" value="ParB_N"/>
    <property type="match status" value="1"/>
</dbReference>
<evidence type="ECO:0000256" key="1">
    <source>
        <dbReference type="ARBA" id="ARBA00004453"/>
    </source>
</evidence>
<keyword evidence="3" id="KW-0159">Chromosome partition</keyword>
<dbReference type="FunFam" id="3.90.1530.30:FF:000001">
    <property type="entry name" value="Chromosome partitioning protein ParB"/>
    <property type="match status" value="1"/>
</dbReference>
<dbReference type="EMBL" id="MPJZ01000010">
    <property type="protein sequence ID" value="OLU47135.1"/>
    <property type="molecule type" value="Genomic_DNA"/>
</dbReference>
<evidence type="ECO:0000256" key="3">
    <source>
        <dbReference type="ARBA" id="ARBA00022829"/>
    </source>
</evidence>
<dbReference type="GeneID" id="78479230"/>
<dbReference type="InterPro" id="IPR003115">
    <property type="entry name" value="ParB_N"/>
</dbReference>
<comment type="similarity">
    <text evidence="2">Belongs to the ParB family.</text>
</comment>
<comment type="subcellular location">
    <subcellularLocation>
        <location evidence="1">Cytoplasm</location>
        <location evidence="1">Nucleoid</location>
    </subcellularLocation>
</comment>
<dbReference type="PANTHER" id="PTHR33375">
    <property type="entry name" value="CHROMOSOME-PARTITIONING PROTEIN PARB-RELATED"/>
    <property type="match status" value="1"/>
</dbReference>
<evidence type="ECO:0000256" key="2">
    <source>
        <dbReference type="ARBA" id="ARBA00006295"/>
    </source>
</evidence>
<accession>A0A140DZ27</accession>
<dbReference type="Gene3D" id="3.90.1530.30">
    <property type="match status" value="1"/>
</dbReference>
<dbReference type="Gene3D" id="1.10.10.2830">
    <property type="match status" value="1"/>
</dbReference>
<dbReference type="GO" id="GO:0045881">
    <property type="term" value="P:positive regulation of sporulation resulting in formation of a cellular spore"/>
    <property type="evidence" value="ECO:0007669"/>
    <property type="project" value="TreeGrafter"/>
</dbReference>
<dbReference type="AlphaFoldDB" id="A0A140DZ27"/>
<dbReference type="InterPro" id="IPR050336">
    <property type="entry name" value="Chromosome_partition/occlusion"/>
</dbReference>
<dbReference type="PATRIC" id="fig|1702221.3.peg.2698"/>
<protein>
    <submittedName>
        <fullName evidence="7">Chromosome partitioning protein ParB</fullName>
    </submittedName>
    <submittedName>
        <fullName evidence="6">ParB-like partition protein</fullName>
    </submittedName>
</protein>
<dbReference type="CDD" id="cd16393">
    <property type="entry name" value="SPO0J_N"/>
    <property type="match status" value="1"/>
</dbReference>
<evidence type="ECO:0000313" key="6">
    <source>
        <dbReference type="EMBL" id="AMK55904.1"/>
    </source>
</evidence>
<dbReference type="InterPro" id="IPR004437">
    <property type="entry name" value="ParB/RepB/Spo0J"/>
</dbReference>
<organism evidence="6 8">
    <name type="scientific">Faecalibaculum rodentium</name>
    <dbReference type="NCBI Taxonomy" id="1702221"/>
    <lineage>
        <taxon>Bacteria</taxon>
        <taxon>Bacillati</taxon>
        <taxon>Bacillota</taxon>
        <taxon>Erysipelotrichia</taxon>
        <taxon>Erysipelotrichales</taxon>
        <taxon>Erysipelotrichaceae</taxon>
        <taxon>Faecalibaculum</taxon>
    </lineage>
</organism>
<dbReference type="NCBIfam" id="TIGR00180">
    <property type="entry name" value="parB_part"/>
    <property type="match status" value="1"/>
</dbReference>
<dbReference type="RefSeq" id="WP_067559956.1">
    <property type="nucleotide sequence ID" value="NZ_CAJTBG010000059.1"/>
</dbReference>
<keyword evidence="8" id="KW-1185">Reference proteome</keyword>
<keyword evidence="4" id="KW-0238">DNA-binding</keyword>
<evidence type="ECO:0000313" key="9">
    <source>
        <dbReference type="Proteomes" id="UP000186758"/>
    </source>
</evidence>
<sequence>MSKNTGLGKGLGAIFSGDVTRVLDDIQNGQQDERVQEQTRIPVSEIRPNPYQPRKVFDQPALEELSQSIRQHGVFTPVLVKKSVQGYDLIAGERRLRATRMAGLQEIPAIIVEMSDQEMMEVALLENIQREDLNVIEEAKAYQQMIRSLNYTQDQLAHRIGKSREHITNTLRLLRLPEDVQEYAVRKELSMGHIRALLSLKNEDQMRRIARMAVSQGLSVRKVEQLVRQENMKKPEKISPEDDMFVKDAAKKLEGFFQTGVRISGSSVSIHYENDEDLTRILDLLGLTEKEA</sequence>
<evidence type="ECO:0000313" key="8">
    <source>
        <dbReference type="Proteomes" id="UP000069771"/>
    </source>
</evidence>
<dbReference type="Proteomes" id="UP000186758">
    <property type="component" value="Unassembled WGS sequence"/>
</dbReference>
<evidence type="ECO:0000259" key="5">
    <source>
        <dbReference type="SMART" id="SM00470"/>
    </source>
</evidence>
<dbReference type="KEGG" id="fro:AALO17_27700"/>
<dbReference type="SUPFAM" id="SSF110849">
    <property type="entry name" value="ParB/Sulfiredoxin"/>
    <property type="match status" value="1"/>
</dbReference>
<dbReference type="InterPro" id="IPR036086">
    <property type="entry name" value="ParB/Sulfiredoxin_sf"/>
</dbReference>
<name>A0A140DZ27_9FIRM</name>
<proteinExistence type="inferred from homology"/>
<feature type="domain" description="ParB-like N-terminal" evidence="5">
    <location>
        <begin position="39"/>
        <end position="128"/>
    </location>
</feature>
<dbReference type="GO" id="GO:0003677">
    <property type="term" value="F:DNA binding"/>
    <property type="evidence" value="ECO:0007669"/>
    <property type="project" value="UniProtKB-KW"/>
</dbReference>